<keyword evidence="3" id="KW-1185">Reference proteome</keyword>
<dbReference type="Proteomes" id="UP001165587">
    <property type="component" value="Unassembled WGS sequence"/>
</dbReference>
<comment type="caution">
    <text evidence="2">The sequence shown here is derived from an EMBL/GenBank/DDBJ whole genome shotgun (WGS) entry which is preliminary data.</text>
</comment>
<accession>A0AA41XDC7</accession>
<protein>
    <submittedName>
        <fullName evidence="2">DUF4166 domain-containing protein</fullName>
    </submittedName>
</protein>
<gene>
    <name evidence="2" type="ORF">N1028_08605</name>
</gene>
<evidence type="ECO:0000313" key="2">
    <source>
        <dbReference type="EMBL" id="MCS5725957.1"/>
    </source>
</evidence>
<organism evidence="2 3">
    <name type="scientific">Herbiconiux oxytropis</name>
    <dbReference type="NCBI Taxonomy" id="2970915"/>
    <lineage>
        <taxon>Bacteria</taxon>
        <taxon>Bacillati</taxon>
        <taxon>Actinomycetota</taxon>
        <taxon>Actinomycetes</taxon>
        <taxon>Micrococcales</taxon>
        <taxon>Microbacteriaceae</taxon>
        <taxon>Herbiconiux</taxon>
    </lineage>
</organism>
<reference evidence="2" key="1">
    <citation type="submission" date="2022-08" db="EMBL/GenBank/DDBJ databases">
        <authorList>
            <person name="Deng Y."/>
            <person name="Han X.-F."/>
            <person name="Zhang Y.-Q."/>
        </authorList>
    </citation>
    <scope>NUCLEOTIDE SEQUENCE</scope>
    <source>
        <strain evidence="2">CPCC 203407</strain>
    </source>
</reference>
<feature type="region of interest" description="Disordered" evidence="1">
    <location>
        <begin position="104"/>
        <end position="129"/>
    </location>
</feature>
<dbReference type="RefSeq" id="WP_259526624.1">
    <property type="nucleotide sequence ID" value="NZ_JANLCK010000004.1"/>
</dbReference>
<proteinExistence type="predicted"/>
<name>A0AA41XDC7_9MICO</name>
<dbReference type="EMBL" id="JANLCK010000004">
    <property type="protein sequence ID" value="MCS5725957.1"/>
    <property type="molecule type" value="Genomic_DNA"/>
</dbReference>
<evidence type="ECO:0000313" key="3">
    <source>
        <dbReference type="Proteomes" id="UP001165587"/>
    </source>
</evidence>
<dbReference type="AlphaFoldDB" id="A0AA41XDC7"/>
<sequence length="141" mass="15565">MDDDRTLGEQAGWRLAEAVSKRDVVPVLVTAPRHPPEAWLGELHLTSTALELRIGRLHVALPASLCPRVTVVERFDDAANAGEGALYEYTGTFHYEIRPARPGGRRASTVLRPPFGAHRSGYGEDDDPRARMFHRNGGRAI</sequence>
<evidence type="ECO:0000256" key="1">
    <source>
        <dbReference type="SAM" id="MobiDB-lite"/>
    </source>
</evidence>